<dbReference type="OrthoDB" id="1752182at2759"/>
<evidence type="ECO:0000313" key="3">
    <source>
        <dbReference type="Proteomes" id="UP000325315"/>
    </source>
</evidence>
<comment type="caution">
    <text evidence="2">The sequence shown here is derived from an EMBL/GenBank/DDBJ whole genome shotgun (WGS) entry which is preliminary data.</text>
</comment>
<keyword evidence="3" id="KW-1185">Reference proteome</keyword>
<name>A0A5B6VB90_9ROSI</name>
<gene>
    <name evidence="2" type="ORF">EPI10_001442</name>
</gene>
<protein>
    <submittedName>
        <fullName evidence="2">Reverse transcriptase</fullName>
    </submittedName>
</protein>
<dbReference type="AlphaFoldDB" id="A0A5B6VB90"/>
<dbReference type="GO" id="GO:0003964">
    <property type="term" value="F:RNA-directed DNA polymerase activity"/>
    <property type="evidence" value="ECO:0007669"/>
    <property type="project" value="UniProtKB-KW"/>
</dbReference>
<dbReference type="Proteomes" id="UP000325315">
    <property type="component" value="Unassembled WGS sequence"/>
</dbReference>
<keyword evidence="2" id="KW-0548">Nucleotidyltransferase</keyword>
<feature type="compositionally biased region" description="Basic and acidic residues" evidence="1">
    <location>
        <begin position="79"/>
        <end position="94"/>
    </location>
</feature>
<reference evidence="3" key="1">
    <citation type="journal article" date="2019" name="Plant Biotechnol. J.">
        <title>Genome sequencing of the Australian wild diploid species Gossypium australe highlights disease resistance and delayed gland morphogenesis.</title>
        <authorList>
            <person name="Cai Y."/>
            <person name="Cai X."/>
            <person name="Wang Q."/>
            <person name="Wang P."/>
            <person name="Zhang Y."/>
            <person name="Cai C."/>
            <person name="Xu Y."/>
            <person name="Wang K."/>
            <person name="Zhou Z."/>
            <person name="Wang C."/>
            <person name="Geng S."/>
            <person name="Li B."/>
            <person name="Dong Q."/>
            <person name="Hou Y."/>
            <person name="Wang H."/>
            <person name="Ai P."/>
            <person name="Liu Z."/>
            <person name="Yi F."/>
            <person name="Sun M."/>
            <person name="An G."/>
            <person name="Cheng J."/>
            <person name="Zhang Y."/>
            <person name="Shi Q."/>
            <person name="Xie Y."/>
            <person name="Shi X."/>
            <person name="Chang Y."/>
            <person name="Huang F."/>
            <person name="Chen Y."/>
            <person name="Hong S."/>
            <person name="Mi L."/>
            <person name="Sun Q."/>
            <person name="Zhang L."/>
            <person name="Zhou B."/>
            <person name="Peng R."/>
            <person name="Zhang X."/>
            <person name="Liu F."/>
        </authorList>
    </citation>
    <scope>NUCLEOTIDE SEQUENCE [LARGE SCALE GENOMIC DNA]</scope>
    <source>
        <strain evidence="3">cv. PA1801</strain>
    </source>
</reference>
<sequence>MIKEPIREVVILMEAPQFSRSLGKNFELFGFQTKLLPSILQAPELELKPLSKHLKYAFLGDGNILPIIVSSKLSRLEEENMNSNRRERKLEKRNSKTPHSINDEGREKEIQKLLDARMIYLIFDSKLVSPVHVVPKKIGMTAIKN</sequence>
<evidence type="ECO:0000256" key="1">
    <source>
        <dbReference type="SAM" id="MobiDB-lite"/>
    </source>
</evidence>
<keyword evidence="2" id="KW-0808">Transferase</keyword>
<keyword evidence="2" id="KW-0695">RNA-directed DNA polymerase</keyword>
<feature type="region of interest" description="Disordered" evidence="1">
    <location>
        <begin position="79"/>
        <end position="106"/>
    </location>
</feature>
<dbReference type="EMBL" id="SMMG02000007">
    <property type="protein sequence ID" value="KAA3466343.1"/>
    <property type="molecule type" value="Genomic_DNA"/>
</dbReference>
<organism evidence="2 3">
    <name type="scientific">Gossypium australe</name>
    <dbReference type="NCBI Taxonomy" id="47621"/>
    <lineage>
        <taxon>Eukaryota</taxon>
        <taxon>Viridiplantae</taxon>
        <taxon>Streptophyta</taxon>
        <taxon>Embryophyta</taxon>
        <taxon>Tracheophyta</taxon>
        <taxon>Spermatophyta</taxon>
        <taxon>Magnoliopsida</taxon>
        <taxon>eudicotyledons</taxon>
        <taxon>Gunneridae</taxon>
        <taxon>Pentapetalae</taxon>
        <taxon>rosids</taxon>
        <taxon>malvids</taxon>
        <taxon>Malvales</taxon>
        <taxon>Malvaceae</taxon>
        <taxon>Malvoideae</taxon>
        <taxon>Gossypium</taxon>
    </lineage>
</organism>
<evidence type="ECO:0000313" key="2">
    <source>
        <dbReference type="EMBL" id="KAA3466343.1"/>
    </source>
</evidence>
<proteinExistence type="predicted"/>
<accession>A0A5B6VB90</accession>